<keyword evidence="6 7" id="KW-0472">Membrane</keyword>
<dbReference type="GO" id="GO:0016020">
    <property type="term" value="C:membrane"/>
    <property type="evidence" value="ECO:0007669"/>
    <property type="project" value="UniProtKB-SubCell"/>
</dbReference>
<proteinExistence type="predicted"/>
<feature type="transmembrane region" description="Helical" evidence="7">
    <location>
        <begin position="131"/>
        <end position="155"/>
    </location>
</feature>
<dbReference type="Gene3D" id="1.20.1740.10">
    <property type="entry name" value="Amino acid/polyamine transporter I"/>
    <property type="match status" value="1"/>
</dbReference>
<evidence type="ECO:0000256" key="1">
    <source>
        <dbReference type="ARBA" id="ARBA00004141"/>
    </source>
</evidence>
<evidence type="ECO:0000256" key="5">
    <source>
        <dbReference type="ARBA" id="ARBA00022989"/>
    </source>
</evidence>
<dbReference type="Proteomes" id="UP000230002">
    <property type="component" value="Unassembled WGS sequence"/>
</dbReference>
<keyword evidence="5 7" id="KW-1133">Transmembrane helix</keyword>
<dbReference type="STRING" id="1077348.A0A2G8SM85"/>
<keyword evidence="2" id="KW-0813">Transport</keyword>
<dbReference type="InterPro" id="IPR050524">
    <property type="entry name" value="APC_YAT"/>
</dbReference>
<name>A0A2G8SM85_9APHY</name>
<dbReference type="PANTHER" id="PTHR43341:SF20">
    <property type="entry name" value="AAT FAMILY AMINO ACID TRANSPORTER"/>
    <property type="match status" value="1"/>
</dbReference>
<sequence length="191" mass="20829">MNARRPSACTQRRDLVFSTTSATTTSTSSMNLNVNVATTDLRERSKPKLPEPDGLPKQVRIEVPSPARQRLQQQRERILQFQQRWERIKTDLPPQLSRKHIGMISIGGVIGTGLFLGSADALLNGGPVGAFLGYAVVGTVVYCLCVSVGEMIAFLPNVGGVVGLADLYVDPALGFSLGWAAWYNWSVTLRK</sequence>
<evidence type="ECO:0000259" key="8">
    <source>
        <dbReference type="Pfam" id="PF00324"/>
    </source>
</evidence>
<accession>A0A2G8SM85</accession>
<dbReference type="GO" id="GO:0015171">
    <property type="term" value="F:amino acid transmembrane transporter activity"/>
    <property type="evidence" value="ECO:0007669"/>
    <property type="project" value="TreeGrafter"/>
</dbReference>
<keyword evidence="4" id="KW-0029">Amino-acid transport</keyword>
<feature type="domain" description="Amino acid permease/ SLC12A" evidence="8">
    <location>
        <begin position="100"/>
        <end position="189"/>
    </location>
</feature>
<dbReference type="PANTHER" id="PTHR43341">
    <property type="entry name" value="AMINO ACID PERMEASE"/>
    <property type="match status" value="1"/>
</dbReference>
<evidence type="ECO:0000256" key="6">
    <source>
        <dbReference type="ARBA" id="ARBA00023136"/>
    </source>
</evidence>
<evidence type="ECO:0000313" key="10">
    <source>
        <dbReference type="Proteomes" id="UP000230002"/>
    </source>
</evidence>
<dbReference type="PROSITE" id="PS00218">
    <property type="entry name" value="AMINO_ACID_PERMEASE_1"/>
    <property type="match status" value="1"/>
</dbReference>
<comment type="subcellular location">
    <subcellularLocation>
        <location evidence="1">Membrane</location>
        <topology evidence="1">Multi-pass membrane protein</topology>
    </subcellularLocation>
</comment>
<keyword evidence="10" id="KW-1185">Reference proteome</keyword>
<comment type="caution">
    <text evidence="9">The sequence shown here is derived from an EMBL/GenBank/DDBJ whole genome shotgun (WGS) entry which is preliminary data.</text>
</comment>
<feature type="transmembrane region" description="Helical" evidence="7">
    <location>
        <begin position="101"/>
        <end position="119"/>
    </location>
</feature>
<protein>
    <submittedName>
        <fullName evidence="9">Transporter</fullName>
    </submittedName>
</protein>
<dbReference type="OrthoDB" id="2268893at2759"/>
<dbReference type="AlphaFoldDB" id="A0A2G8SM85"/>
<keyword evidence="3 7" id="KW-0812">Transmembrane</keyword>
<evidence type="ECO:0000256" key="2">
    <source>
        <dbReference type="ARBA" id="ARBA00022448"/>
    </source>
</evidence>
<evidence type="ECO:0000256" key="4">
    <source>
        <dbReference type="ARBA" id="ARBA00022970"/>
    </source>
</evidence>
<dbReference type="InterPro" id="IPR004840">
    <property type="entry name" value="Amino_acid_permease_CS"/>
</dbReference>
<feature type="transmembrane region" description="Helical" evidence="7">
    <location>
        <begin position="167"/>
        <end position="185"/>
    </location>
</feature>
<gene>
    <name evidence="9" type="ORF">GSI_02630</name>
</gene>
<evidence type="ECO:0000256" key="7">
    <source>
        <dbReference type="SAM" id="Phobius"/>
    </source>
</evidence>
<organism evidence="9 10">
    <name type="scientific">Ganoderma sinense ZZ0214-1</name>
    <dbReference type="NCBI Taxonomy" id="1077348"/>
    <lineage>
        <taxon>Eukaryota</taxon>
        <taxon>Fungi</taxon>
        <taxon>Dikarya</taxon>
        <taxon>Basidiomycota</taxon>
        <taxon>Agaricomycotina</taxon>
        <taxon>Agaricomycetes</taxon>
        <taxon>Polyporales</taxon>
        <taxon>Polyporaceae</taxon>
        <taxon>Ganoderma</taxon>
    </lineage>
</organism>
<dbReference type="EMBL" id="AYKW01000004">
    <property type="protein sequence ID" value="PIL34843.1"/>
    <property type="molecule type" value="Genomic_DNA"/>
</dbReference>
<dbReference type="Pfam" id="PF00324">
    <property type="entry name" value="AA_permease"/>
    <property type="match status" value="1"/>
</dbReference>
<reference evidence="9 10" key="1">
    <citation type="journal article" date="2015" name="Sci. Rep.">
        <title>Chromosome-level genome map provides insights into diverse defense mechanisms in the medicinal fungus Ganoderma sinense.</title>
        <authorList>
            <person name="Zhu Y."/>
            <person name="Xu J."/>
            <person name="Sun C."/>
            <person name="Zhou S."/>
            <person name="Xu H."/>
            <person name="Nelson D.R."/>
            <person name="Qian J."/>
            <person name="Song J."/>
            <person name="Luo H."/>
            <person name="Xiang L."/>
            <person name="Li Y."/>
            <person name="Xu Z."/>
            <person name="Ji A."/>
            <person name="Wang L."/>
            <person name="Lu S."/>
            <person name="Hayward A."/>
            <person name="Sun W."/>
            <person name="Li X."/>
            <person name="Schwartz D.C."/>
            <person name="Wang Y."/>
            <person name="Chen S."/>
        </authorList>
    </citation>
    <scope>NUCLEOTIDE SEQUENCE [LARGE SCALE GENOMIC DNA]</scope>
    <source>
        <strain evidence="9 10">ZZ0214-1</strain>
    </source>
</reference>
<evidence type="ECO:0000313" key="9">
    <source>
        <dbReference type="EMBL" id="PIL34843.1"/>
    </source>
</evidence>
<evidence type="ECO:0000256" key="3">
    <source>
        <dbReference type="ARBA" id="ARBA00022692"/>
    </source>
</evidence>
<dbReference type="InterPro" id="IPR004841">
    <property type="entry name" value="AA-permease/SLC12A_dom"/>
</dbReference>